<keyword evidence="1" id="KW-0862">Zinc</keyword>
<dbReference type="PROSITE" id="PS50119">
    <property type="entry name" value="ZF_BBOX"/>
    <property type="match status" value="1"/>
</dbReference>
<comment type="caution">
    <text evidence="4">The sequence shown here is derived from an EMBL/GenBank/DDBJ whole genome shotgun (WGS) entry which is preliminary data.</text>
</comment>
<reference evidence="4" key="1">
    <citation type="submission" date="2019-11" db="EMBL/GenBank/DDBJ databases">
        <authorList>
            <person name="Liu Y."/>
            <person name="Hou J."/>
            <person name="Li T.-Q."/>
            <person name="Guan C.-H."/>
            <person name="Wu X."/>
            <person name="Wu H.-Z."/>
            <person name="Ling F."/>
            <person name="Zhang R."/>
            <person name="Shi X.-G."/>
            <person name="Ren J.-P."/>
            <person name="Chen E.-F."/>
            <person name="Sun J.-M."/>
        </authorList>
    </citation>
    <scope>NUCLEOTIDE SEQUENCE</scope>
    <source>
        <strain evidence="4">Adult_tree_wgs_1</strain>
        <tissue evidence="4">Leaves</tissue>
    </source>
</reference>
<sequence length="106" mass="12274">MSSSSSDQDEPAEQPEGKPEWLDSFVQRTYFGSCELHEPPKNQLTKYCIDCDSPACFHCIDAGTHAEHRVLKIYRHVYKDVVLRSEMEKHIDCSKIQVFFPNLRTP</sequence>
<dbReference type="AlphaFoldDB" id="A0A834LAY7"/>
<evidence type="ECO:0000259" key="3">
    <source>
        <dbReference type="PROSITE" id="PS50119"/>
    </source>
</evidence>
<keyword evidence="5" id="KW-1185">Reference proteome</keyword>
<keyword evidence="1" id="KW-0863">Zinc-finger</keyword>
<dbReference type="InterPro" id="IPR006734">
    <property type="entry name" value="PLATZ"/>
</dbReference>
<organism evidence="4 5">
    <name type="scientific">Rhododendron simsii</name>
    <name type="common">Sims's rhododendron</name>
    <dbReference type="NCBI Taxonomy" id="118357"/>
    <lineage>
        <taxon>Eukaryota</taxon>
        <taxon>Viridiplantae</taxon>
        <taxon>Streptophyta</taxon>
        <taxon>Embryophyta</taxon>
        <taxon>Tracheophyta</taxon>
        <taxon>Spermatophyta</taxon>
        <taxon>Magnoliopsida</taxon>
        <taxon>eudicotyledons</taxon>
        <taxon>Gunneridae</taxon>
        <taxon>Pentapetalae</taxon>
        <taxon>asterids</taxon>
        <taxon>Ericales</taxon>
        <taxon>Ericaceae</taxon>
        <taxon>Ericoideae</taxon>
        <taxon>Rhodoreae</taxon>
        <taxon>Rhododendron</taxon>
    </lineage>
</organism>
<dbReference type="Proteomes" id="UP000626092">
    <property type="component" value="Unassembled WGS sequence"/>
</dbReference>
<protein>
    <recommendedName>
        <fullName evidence="3">B box-type domain-containing protein</fullName>
    </recommendedName>
</protein>
<feature type="domain" description="B box-type" evidence="3">
    <location>
        <begin position="34"/>
        <end position="73"/>
    </location>
</feature>
<dbReference type="PANTHER" id="PTHR31065:SF9">
    <property type="entry name" value="TRANSCRIPTION FACTOR FAMILY PROTEIN, PUTATIVE-RELATED"/>
    <property type="match status" value="1"/>
</dbReference>
<gene>
    <name evidence="4" type="ORF">RHSIM_Rhsim10G0181100</name>
</gene>
<keyword evidence="1" id="KW-0479">Metal-binding</keyword>
<accession>A0A834LAY7</accession>
<dbReference type="GO" id="GO:0008270">
    <property type="term" value="F:zinc ion binding"/>
    <property type="evidence" value="ECO:0007669"/>
    <property type="project" value="UniProtKB-KW"/>
</dbReference>
<dbReference type="InterPro" id="IPR000315">
    <property type="entry name" value="Znf_B-box"/>
</dbReference>
<evidence type="ECO:0000313" key="4">
    <source>
        <dbReference type="EMBL" id="KAF7130753.1"/>
    </source>
</evidence>
<evidence type="ECO:0000313" key="5">
    <source>
        <dbReference type="Proteomes" id="UP000626092"/>
    </source>
</evidence>
<evidence type="ECO:0000256" key="2">
    <source>
        <dbReference type="SAM" id="MobiDB-lite"/>
    </source>
</evidence>
<dbReference type="Pfam" id="PF00643">
    <property type="entry name" value="zf-B_box"/>
    <property type="match status" value="1"/>
</dbReference>
<dbReference type="EMBL" id="WJXA01000010">
    <property type="protein sequence ID" value="KAF7130753.1"/>
    <property type="molecule type" value="Genomic_DNA"/>
</dbReference>
<dbReference type="PANTHER" id="PTHR31065">
    <property type="entry name" value="PLATZ TRANSCRIPTION FACTOR FAMILY PROTEIN"/>
    <property type="match status" value="1"/>
</dbReference>
<proteinExistence type="predicted"/>
<dbReference type="SUPFAM" id="SSF57845">
    <property type="entry name" value="B-box zinc-binding domain"/>
    <property type="match status" value="1"/>
</dbReference>
<name>A0A834LAY7_RHOSS</name>
<dbReference type="CDD" id="cd19756">
    <property type="entry name" value="Bbox2"/>
    <property type="match status" value="1"/>
</dbReference>
<feature type="region of interest" description="Disordered" evidence="2">
    <location>
        <begin position="1"/>
        <end position="20"/>
    </location>
</feature>
<dbReference type="Gene3D" id="3.30.160.60">
    <property type="entry name" value="Classic Zinc Finger"/>
    <property type="match status" value="1"/>
</dbReference>
<dbReference type="OrthoDB" id="1727161at2759"/>
<dbReference type="Pfam" id="PF04640">
    <property type="entry name" value="PLATZ"/>
    <property type="match status" value="1"/>
</dbReference>
<evidence type="ECO:0000256" key="1">
    <source>
        <dbReference type="PROSITE-ProRule" id="PRU00024"/>
    </source>
</evidence>